<feature type="transmembrane region" description="Helical" evidence="8">
    <location>
        <begin position="172"/>
        <end position="191"/>
    </location>
</feature>
<sequence length="287" mass="32526">MAFVTYLLWGFLSLFWKQLSHVNAYNTFSYRILWTLISMSVYMVLARRQSLYKTELKALWENKSALWAMIWASLLIATNWLIYIYAVGNGQATEASLGYYILPLFSVLLSLLFLKEKLSTWTWVSVLMATAGVLLLVVNTGHLPLVSLILTFSFGLYGFIKKGVKLSSDVAMLVEAMIIAPFALIYLLFFSKENLLDYSLYENVLLVLSGPITAIPLLFFAEAVKRAPLNQVGFIQYINPTIQLIFAIFLFGEGITMGELKGFICIWIAIAIFIFGQIAELRKQNKT</sequence>
<feature type="transmembrane region" description="Helical" evidence="8">
    <location>
        <begin position="233"/>
        <end position="254"/>
    </location>
</feature>
<keyword evidence="4" id="KW-1003">Cell membrane</keyword>
<gene>
    <name evidence="10" type="ORF">JOC28_001233</name>
</gene>
<evidence type="ECO:0000256" key="8">
    <source>
        <dbReference type="SAM" id="Phobius"/>
    </source>
</evidence>
<dbReference type="SUPFAM" id="SSF103481">
    <property type="entry name" value="Multidrug resistance efflux transporter EmrE"/>
    <property type="match status" value="2"/>
</dbReference>
<feature type="transmembrane region" description="Helical" evidence="8">
    <location>
        <begin position="66"/>
        <end position="85"/>
    </location>
</feature>
<dbReference type="InterPro" id="IPR037185">
    <property type="entry name" value="EmrE-like"/>
</dbReference>
<dbReference type="PANTHER" id="PTHR22911">
    <property type="entry name" value="ACYL-MALONYL CONDENSING ENZYME-RELATED"/>
    <property type="match status" value="1"/>
</dbReference>
<keyword evidence="3" id="KW-0813">Transport</keyword>
<reference evidence="10 11" key="1">
    <citation type="submission" date="2021-01" db="EMBL/GenBank/DDBJ databases">
        <title>Genomic Encyclopedia of Type Strains, Phase IV (KMG-IV): sequencing the most valuable type-strain genomes for metagenomic binning, comparative biology and taxonomic classification.</title>
        <authorList>
            <person name="Goeker M."/>
        </authorList>
    </citation>
    <scope>NUCLEOTIDE SEQUENCE [LARGE SCALE GENOMIC DNA]</scope>
    <source>
        <strain evidence="10 11">DSM 27382</strain>
    </source>
</reference>
<accession>A0ABS2PSB6</accession>
<evidence type="ECO:0000313" key="11">
    <source>
        <dbReference type="Proteomes" id="UP000697472"/>
    </source>
</evidence>
<feature type="transmembrane region" description="Helical" evidence="8">
    <location>
        <begin position="121"/>
        <end position="138"/>
    </location>
</feature>
<keyword evidence="6 8" id="KW-1133">Transmembrane helix</keyword>
<name>A0ABS2PSB6_9STRE</name>
<feature type="transmembrane region" description="Helical" evidence="8">
    <location>
        <begin position="30"/>
        <end position="46"/>
    </location>
</feature>
<evidence type="ECO:0000256" key="6">
    <source>
        <dbReference type="ARBA" id="ARBA00022989"/>
    </source>
</evidence>
<dbReference type="InterPro" id="IPR000620">
    <property type="entry name" value="EamA_dom"/>
</dbReference>
<feature type="domain" description="EamA" evidence="9">
    <location>
        <begin position="146"/>
        <end position="274"/>
    </location>
</feature>
<protein>
    <submittedName>
        <fullName evidence="10">Chloramphenicol-sensitive protein RarD</fullName>
    </submittedName>
</protein>
<comment type="similarity">
    <text evidence="2">Belongs to the EamA transporter family.</text>
</comment>
<feature type="transmembrane region" description="Helical" evidence="8">
    <location>
        <begin position="260"/>
        <end position="279"/>
    </location>
</feature>
<dbReference type="InterPro" id="IPR004626">
    <property type="entry name" value="RarD"/>
</dbReference>
<feature type="transmembrane region" description="Helical" evidence="8">
    <location>
        <begin position="203"/>
        <end position="221"/>
    </location>
</feature>
<evidence type="ECO:0000256" key="5">
    <source>
        <dbReference type="ARBA" id="ARBA00022692"/>
    </source>
</evidence>
<keyword evidence="5 8" id="KW-0812">Transmembrane</keyword>
<dbReference type="Pfam" id="PF00892">
    <property type="entry name" value="EamA"/>
    <property type="match status" value="2"/>
</dbReference>
<evidence type="ECO:0000313" key="10">
    <source>
        <dbReference type="EMBL" id="MBM7642933.1"/>
    </source>
</evidence>
<organism evidence="10 11">
    <name type="scientific">Streptococcus loxodontisalivarius</name>
    <dbReference type="NCBI Taxonomy" id="1349415"/>
    <lineage>
        <taxon>Bacteria</taxon>
        <taxon>Bacillati</taxon>
        <taxon>Bacillota</taxon>
        <taxon>Bacilli</taxon>
        <taxon>Lactobacillales</taxon>
        <taxon>Streptococcaceae</taxon>
        <taxon>Streptococcus</taxon>
    </lineage>
</organism>
<comment type="caution">
    <text evidence="10">The sequence shown here is derived from an EMBL/GenBank/DDBJ whole genome shotgun (WGS) entry which is preliminary data.</text>
</comment>
<evidence type="ECO:0000259" key="9">
    <source>
        <dbReference type="Pfam" id="PF00892"/>
    </source>
</evidence>
<feature type="transmembrane region" description="Helical" evidence="8">
    <location>
        <begin position="144"/>
        <end position="160"/>
    </location>
</feature>
<dbReference type="Proteomes" id="UP000697472">
    <property type="component" value="Unassembled WGS sequence"/>
</dbReference>
<keyword evidence="11" id="KW-1185">Reference proteome</keyword>
<evidence type="ECO:0000256" key="4">
    <source>
        <dbReference type="ARBA" id="ARBA00022475"/>
    </source>
</evidence>
<feature type="transmembrane region" description="Helical" evidence="8">
    <location>
        <begin position="97"/>
        <end position="114"/>
    </location>
</feature>
<comment type="subcellular location">
    <subcellularLocation>
        <location evidence="1">Cell membrane</location>
        <topology evidence="1">Multi-pass membrane protein</topology>
    </subcellularLocation>
</comment>
<evidence type="ECO:0000256" key="7">
    <source>
        <dbReference type="ARBA" id="ARBA00023136"/>
    </source>
</evidence>
<feature type="domain" description="EamA" evidence="9">
    <location>
        <begin position="1"/>
        <end position="137"/>
    </location>
</feature>
<evidence type="ECO:0000256" key="3">
    <source>
        <dbReference type="ARBA" id="ARBA00022448"/>
    </source>
</evidence>
<evidence type="ECO:0000256" key="1">
    <source>
        <dbReference type="ARBA" id="ARBA00004651"/>
    </source>
</evidence>
<keyword evidence="7 8" id="KW-0472">Membrane</keyword>
<dbReference type="NCBIfam" id="TIGR00688">
    <property type="entry name" value="rarD"/>
    <property type="match status" value="1"/>
</dbReference>
<dbReference type="EMBL" id="JAFBEH010000023">
    <property type="protein sequence ID" value="MBM7642933.1"/>
    <property type="molecule type" value="Genomic_DNA"/>
</dbReference>
<evidence type="ECO:0000256" key="2">
    <source>
        <dbReference type="ARBA" id="ARBA00007362"/>
    </source>
</evidence>
<proteinExistence type="inferred from homology"/>
<dbReference type="PANTHER" id="PTHR22911:SF137">
    <property type="entry name" value="SOLUTE CARRIER FAMILY 35 MEMBER G2-RELATED"/>
    <property type="match status" value="1"/>
</dbReference>